<evidence type="ECO:0000259" key="7">
    <source>
        <dbReference type="PROSITE" id="PS50839"/>
    </source>
</evidence>
<dbReference type="Gene3D" id="3.20.20.450">
    <property type="entry name" value="EAL domain"/>
    <property type="match status" value="1"/>
</dbReference>
<keyword evidence="2 6" id="KW-0812">Transmembrane</keyword>
<dbReference type="InterPro" id="IPR042240">
    <property type="entry name" value="CHASE_sf"/>
</dbReference>
<dbReference type="PROSITE" id="PS50839">
    <property type="entry name" value="CHASE"/>
    <property type="match status" value="1"/>
</dbReference>
<reference evidence="10 11" key="1">
    <citation type="submission" date="2024-06" db="EMBL/GenBank/DDBJ databases">
        <authorList>
            <person name="Chen R.Y."/>
        </authorList>
    </citation>
    <scope>NUCLEOTIDE SEQUENCE [LARGE SCALE GENOMIC DNA]</scope>
    <source>
        <strain evidence="10 11">D2</strain>
    </source>
</reference>
<feature type="transmembrane region" description="Helical" evidence="6">
    <location>
        <begin position="6"/>
        <end position="29"/>
    </location>
</feature>
<dbReference type="SMART" id="SM00267">
    <property type="entry name" value="GGDEF"/>
    <property type="match status" value="1"/>
</dbReference>
<dbReference type="Pfam" id="PF03924">
    <property type="entry name" value="CHASE"/>
    <property type="match status" value="1"/>
</dbReference>
<dbReference type="InterPro" id="IPR001633">
    <property type="entry name" value="EAL_dom"/>
</dbReference>
<evidence type="ECO:0000259" key="8">
    <source>
        <dbReference type="PROSITE" id="PS50883"/>
    </source>
</evidence>
<dbReference type="NCBIfam" id="TIGR00254">
    <property type="entry name" value="GGDEF"/>
    <property type="match status" value="1"/>
</dbReference>
<keyword evidence="11" id="KW-1185">Reference proteome</keyword>
<dbReference type="CDD" id="cd01949">
    <property type="entry name" value="GGDEF"/>
    <property type="match status" value="1"/>
</dbReference>
<dbReference type="SUPFAM" id="SSF141868">
    <property type="entry name" value="EAL domain-like"/>
    <property type="match status" value="1"/>
</dbReference>
<evidence type="ECO:0000313" key="11">
    <source>
        <dbReference type="Proteomes" id="UP001467690"/>
    </source>
</evidence>
<dbReference type="Pfam" id="PF00990">
    <property type="entry name" value="GGDEF"/>
    <property type="match status" value="1"/>
</dbReference>
<feature type="domain" description="CHASE" evidence="7">
    <location>
        <begin position="105"/>
        <end position="189"/>
    </location>
</feature>
<evidence type="ECO:0000256" key="1">
    <source>
        <dbReference type="ARBA" id="ARBA00004370"/>
    </source>
</evidence>
<evidence type="ECO:0000256" key="4">
    <source>
        <dbReference type="ARBA" id="ARBA00023136"/>
    </source>
</evidence>
<dbReference type="PROSITE" id="PS50887">
    <property type="entry name" value="GGDEF"/>
    <property type="match status" value="1"/>
</dbReference>
<feature type="domain" description="EAL" evidence="8">
    <location>
        <begin position="480"/>
        <end position="735"/>
    </location>
</feature>
<keyword evidence="3 6" id="KW-1133">Transmembrane helix</keyword>
<feature type="transmembrane region" description="Helical" evidence="6">
    <location>
        <begin position="253"/>
        <end position="276"/>
    </location>
</feature>
<gene>
    <name evidence="10" type="ORF">ABS311_18845</name>
</gene>
<dbReference type="PANTHER" id="PTHR33121:SF70">
    <property type="entry name" value="SIGNALING PROTEIN YKOW"/>
    <property type="match status" value="1"/>
</dbReference>
<evidence type="ECO:0000259" key="9">
    <source>
        <dbReference type="PROSITE" id="PS50887"/>
    </source>
</evidence>
<evidence type="ECO:0000256" key="6">
    <source>
        <dbReference type="SAM" id="Phobius"/>
    </source>
</evidence>
<comment type="caution">
    <text evidence="10">The sequence shown here is derived from an EMBL/GenBank/DDBJ whole genome shotgun (WGS) entry which is preliminary data.</text>
</comment>
<dbReference type="RefSeq" id="WP_350402970.1">
    <property type="nucleotide sequence ID" value="NZ_JBELOE010000280.1"/>
</dbReference>
<evidence type="ECO:0000256" key="3">
    <source>
        <dbReference type="ARBA" id="ARBA00022989"/>
    </source>
</evidence>
<dbReference type="SUPFAM" id="SSF55073">
    <property type="entry name" value="Nucleotide cyclase"/>
    <property type="match status" value="1"/>
</dbReference>
<feature type="coiled-coil region" evidence="5">
    <location>
        <begin position="444"/>
        <end position="497"/>
    </location>
</feature>
<comment type="subcellular location">
    <subcellularLocation>
        <location evidence="1">Membrane</location>
    </subcellularLocation>
</comment>
<dbReference type="CDD" id="cd01948">
    <property type="entry name" value="EAL"/>
    <property type="match status" value="1"/>
</dbReference>
<dbReference type="InterPro" id="IPR006189">
    <property type="entry name" value="CHASE_dom"/>
</dbReference>
<organism evidence="10 11">
    <name type="scientific">Catenovulum sediminis</name>
    <dbReference type="NCBI Taxonomy" id="1740262"/>
    <lineage>
        <taxon>Bacteria</taxon>
        <taxon>Pseudomonadati</taxon>
        <taxon>Pseudomonadota</taxon>
        <taxon>Gammaproteobacteria</taxon>
        <taxon>Alteromonadales</taxon>
        <taxon>Alteromonadaceae</taxon>
        <taxon>Catenovulum</taxon>
    </lineage>
</organism>
<evidence type="ECO:0000256" key="5">
    <source>
        <dbReference type="SAM" id="Coils"/>
    </source>
</evidence>
<dbReference type="SMART" id="SM00052">
    <property type="entry name" value="EAL"/>
    <property type="match status" value="1"/>
</dbReference>
<dbReference type="EMBL" id="JBELOE010000280">
    <property type="protein sequence ID" value="MER2493936.1"/>
    <property type="molecule type" value="Genomic_DNA"/>
</dbReference>
<sequence>MRFFITYRPALISITIGLALTIIVSVFVSRKVDENIQSKSLVELNKAIARLDHNFSHQAFLFNWMAKQWQEFGQPEPVTWHQQAKHIIEHHEFIQAVEWADSNKVIRWIEPLIGNQQAFGLDLSKIPVISNKLDYAVRTGNWVGISNWKLVQGTKGILFYVPIGVKSENQGFVIGVVRMIRFLKHSLDDTIAKGYHIHISRAQDVIFSTVNRGFDTTDKQNILAKVKYFAFDEEWAIQIWPNQSLLNKQDQQLVIIIAITGLLITAFLAALSQLFISGRRFNNHLSKVNFHLQSEMSERKRIEQEKIELAFRDELTGLNNRSALYNYIEEKLKDKKPRDVAVILIDLDNFKEVNDVVGHHAGDMLIQKVAARLNKIVDKKDYLARIGGDEFAIFINEVPARMLITRLNKKLTHAIDTKFVLEHYEFITSACIGFVLSGIKDVTANELVRKADAALNQAKSLGRNCTYQYTDNIHLDILNKVEKLKKLNRAVENKQLELFYQPKINLNNSSIIGVEALLRWFDTETQTYIPPAEFVPLAEESGMILDIGEWVIDEACRQLSIWHQLGFAHLHVAINVSGRQLKSNRLYQHIVNTYEKYELRPQHIEIELTEEVFVDNIKKNEDFMRSLTDQGISLSIDDFGIGYSSLAYLKNFPITTLKIDRSFIRDVPENENDVSIVKAIIDLAKNMELKIVAEGVENKMQVAFLKHLQCHYAQGFWYSKALPARELTDKLIHLHNWD</sequence>
<dbReference type="SMART" id="SM01079">
    <property type="entry name" value="CHASE"/>
    <property type="match status" value="1"/>
</dbReference>
<feature type="domain" description="GGDEF" evidence="9">
    <location>
        <begin position="338"/>
        <end position="471"/>
    </location>
</feature>
<dbReference type="Gene3D" id="3.30.450.350">
    <property type="entry name" value="CHASE domain"/>
    <property type="match status" value="1"/>
</dbReference>
<protein>
    <submittedName>
        <fullName evidence="10">EAL domain-containing protein</fullName>
    </submittedName>
</protein>
<dbReference type="InterPro" id="IPR035919">
    <property type="entry name" value="EAL_sf"/>
</dbReference>
<name>A0ABV1RLX9_9ALTE</name>
<keyword evidence="4 6" id="KW-0472">Membrane</keyword>
<dbReference type="Pfam" id="PF00563">
    <property type="entry name" value="EAL"/>
    <property type="match status" value="1"/>
</dbReference>
<dbReference type="InterPro" id="IPR043128">
    <property type="entry name" value="Rev_trsase/Diguanyl_cyclase"/>
</dbReference>
<evidence type="ECO:0000313" key="10">
    <source>
        <dbReference type="EMBL" id="MER2493936.1"/>
    </source>
</evidence>
<proteinExistence type="predicted"/>
<evidence type="ECO:0000256" key="2">
    <source>
        <dbReference type="ARBA" id="ARBA00022692"/>
    </source>
</evidence>
<dbReference type="InterPro" id="IPR029787">
    <property type="entry name" value="Nucleotide_cyclase"/>
</dbReference>
<keyword evidence="5" id="KW-0175">Coiled coil</keyword>
<dbReference type="Proteomes" id="UP001467690">
    <property type="component" value="Unassembled WGS sequence"/>
</dbReference>
<dbReference type="InterPro" id="IPR000160">
    <property type="entry name" value="GGDEF_dom"/>
</dbReference>
<accession>A0ABV1RLX9</accession>
<dbReference type="PANTHER" id="PTHR33121">
    <property type="entry name" value="CYCLIC DI-GMP PHOSPHODIESTERASE PDEF"/>
    <property type="match status" value="1"/>
</dbReference>
<dbReference type="PROSITE" id="PS50883">
    <property type="entry name" value="EAL"/>
    <property type="match status" value="1"/>
</dbReference>
<dbReference type="InterPro" id="IPR050706">
    <property type="entry name" value="Cyclic-di-GMP_PDE-like"/>
</dbReference>
<dbReference type="Gene3D" id="3.30.70.270">
    <property type="match status" value="1"/>
</dbReference>